<organism evidence="2 3">
    <name type="scientific">Hymenobacter algoricola</name>
    <dbReference type="NCBI Taxonomy" id="486267"/>
    <lineage>
        <taxon>Bacteria</taxon>
        <taxon>Pseudomonadati</taxon>
        <taxon>Bacteroidota</taxon>
        <taxon>Cytophagia</taxon>
        <taxon>Cytophagales</taxon>
        <taxon>Hymenobacteraceae</taxon>
        <taxon>Hymenobacter</taxon>
    </lineage>
</organism>
<dbReference type="Gene3D" id="3.50.50.60">
    <property type="entry name" value="FAD/NAD(P)-binding domain"/>
    <property type="match status" value="1"/>
</dbReference>
<keyword evidence="3" id="KW-1185">Reference proteome</keyword>
<dbReference type="Proteomes" id="UP001499909">
    <property type="component" value="Unassembled WGS sequence"/>
</dbReference>
<feature type="domain" description="FAD-binding" evidence="1">
    <location>
        <begin position="22"/>
        <end position="195"/>
    </location>
</feature>
<dbReference type="InterPro" id="IPR002938">
    <property type="entry name" value="FAD-bd"/>
</dbReference>
<proteinExistence type="predicted"/>
<dbReference type="InterPro" id="IPR050407">
    <property type="entry name" value="Geranylgeranyl_reductase"/>
</dbReference>
<dbReference type="NCBIfam" id="TIGR02032">
    <property type="entry name" value="GG-red-SF"/>
    <property type="match status" value="1"/>
</dbReference>
<dbReference type="PANTHER" id="PTHR42685">
    <property type="entry name" value="GERANYLGERANYL DIPHOSPHATE REDUCTASE"/>
    <property type="match status" value="1"/>
</dbReference>
<dbReference type="PRINTS" id="PR00420">
    <property type="entry name" value="RNGMNOXGNASE"/>
</dbReference>
<gene>
    <name evidence="2" type="ORF">GCM10022406_41650</name>
</gene>
<evidence type="ECO:0000313" key="3">
    <source>
        <dbReference type="Proteomes" id="UP001499909"/>
    </source>
</evidence>
<protein>
    <submittedName>
        <fullName evidence="2">Geranylgeranyl reductase family protein</fullName>
    </submittedName>
</protein>
<dbReference type="SUPFAM" id="SSF51905">
    <property type="entry name" value="FAD/NAD(P)-binding domain"/>
    <property type="match status" value="1"/>
</dbReference>
<evidence type="ECO:0000313" key="2">
    <source>
        <dbReference type="EMBL" id="GAA3955974.1"/>
    </source>
</evidence>
<dbReference type="Pfam" id="PF01494">
    <property type="entry name" value="FAD_binding_3"/>
    <property type="match status" value="1"/>
</dbReference>
<dbReference type="PANTHER" id="PTHR42685:SF22">
    <property type="entry name" value="CONDITIONED MEDIUM FACTOR RECEPTOR 1"/>
    <property type="match status" value="1"/>
</dbReference>
<sequence length="433" mass="47583">MLVSGRKQAKNQKRPTKNQSVEVDICILGAGPGGATAALHLANAGHRCLLLDRAAFPRDKVCGDALSGKVINELRRIGPELPARLTAAPMQVPSWGIDFFAPNGRRLGIPFKPDFDKTRDAAAGHIAKRIDFDNFLVEEVRLRPEIDFREGLDITQHERLPDGRWRLRTADGTTVATARVLLVANGAQSAFARQIAGHALEPDHHCAGLRAYYDGVTGLSPDNFIELHFIKDFLPGYLWVFPLPNGQANVGVGMLTKAVSARKVNLRERLAEMLDTHPALKERFAGATRLGPVRGFGLPLGSKRRALSGDAYLLLGDAGSLIDPFSGEGISHAMVSGRHAADWAAQAVAAQDFSPDFLKQYDAAVYRRLGQELRLSRAMQRLLNFPTLFNFIANRAVNNPTLAETLSSMFMDLDMRERLRKPSFYVQLLFGGK</sequence>
<reference evidence="3" key="1">
    <citation type="journal article" date="2019" name="Int. J. Syst. Evol. Microbiol.">
        <title>The Global Catalogue of Microorganisms (GCM) 10K type strain sequencing project: providing services to taxonomists for standard genome sequencing and annotation.</title>
        <authorList>
            <consortium name="The Broad Institute Genomics Platform"/>
            <consortium name="The Broad Institute Genome Sequencing Center for Infectious Disease"/>
            <person name="Wu L."/>
            <person name="Ma J."/>
        </authorList>
    </citation>
    <scope>NUCLEOTIDE SEQUENCE [LARGE SCALE GENOMIC DNA]</scope>
    <source>
        <strain evidence="3">JCM 17214</strain>
    </source>
</reference>
<accession>A0ABP7NYC1</accession>
<dbReference type="InterPro" id="IPR036188">
    <property type="entry name" value="FAD/NAD-bd_sf"/>
</dbReference>
<dbReference type="InterPro" id="IPR011777">
    <property type="entry name" value="Geranylgeranyl_Rdtase_fam"/>
</dbReference>
<name>A0ABP7NYC1_9BACT</name>
<evidence type="ECO:0000259" key="1">
    <source>
        <dbReference type="Pfam" id="PF01494"/>
    </source>
</evidence>
<dbReference type="EMBL" id="BAABDH010000114">
    <property type="protein sequence ID" value="GAA3955974.1"/>
    <property type="molecule type" value="Genomic_DNA"/>
</dbReference>
<comment type="caution">
    <text evidence="2">The sequence shown here is derived from an EMBL/GenBank/DDBJ whole genome shotgun (WGS) entry which is preliminary data.</text>
</comment>